<evidence type="ECO:0000313" key="4">
    <source>
        <dbReference type="Proteomes" id="UP000286038"/>
    </source>
</evidence>
<evidence type="ECO:0000313" key="1">
    <source>
        <dbReference type="EMBL" id="RGV33233.1"/>
    </source>
</evidence>
<dbReference type="Pfam" id="PF14054">
    <property type="entry name" value="DUF4249"/>
    <property type="match status" value="1"/>
</dbReference>
<name>A0A412WZQ8_9BACT</name>
<evidence type="ECO:0000313" key="3">
    <source>
        <dbReference type="Proteomes" id="UP000283589"/>
    </source>
</evidence>
<proteinExistence type="predicted"/>
<protein>
    <submittedName>
        <fullName evidence="1">DUF4249 domain-containing protein</fullName>
    </submittedName>
</protein>
<dbReference type="InterPro" id="IPR025345">
    <property type="entry name" value="DUF4249"/>
</dbReference>
<dbReference type="STRING" id="1121130.GCA_000519105_00030"/>
<reference evidence="3 4" key="1">
    <citation type="submission" date="2018-08" db="EMBL/GenBank/DDBJ databases">
        <title>A genome reference for cultivated species of the human gut microbiota.</title>
        <authorList>
            <person name="Zou Y."/>
            <person name="Xue W."/>
            <person name="Luo G."/>
        </authorList>
    </citation>
    <scope>NUCLEOTIDE SEQUENCE [LARGE SCALE GENOMIC DNA]</scope>
    <source>
        <strain evidence="1 3">AF14-49</strain>
        <strain evidence="2 4">AF34-33</strain>
    </source>
</reference>
<comment type="caution">
    <text evidence="1">The sequence shown here is derived from an EMBL/GenBank/DDBJ whole genome shotgun (WGS) entry which is preliminary data.</text>
</comment>
<dbReference type="EMBL" id="QRPV01000004">
    <property type="protein sequence ID" value="RHM45437.1"/>
    <property type="molecule type" value="Genomic_DNA"/>
</dbReference>
<dbReference type="EMBL" id="QRZA01000014">
    <property type="protein sequence ID" value="RGV33233.1"/>
    <property type="molecule type" value="Genomic_DNA"/>
</dbReference>
<gene>
    <name evidence="1" type="ORF">DWW18_11525</name>
    <name evidence="2" type="ORF">DWZ68_05830</name>
</gene>
<sequence>MIPNMAIGKSDNILVMIGFSRSFPLFLTRLLFKMRIVIFIWIGLFYCGCNNSEEYDFQGKVPESRLVLYAYAEADSLLYAEISKSRTYTDNTEMDSTWNARGQVYMNDQYAGELKLVGHNRYSSEVRPKAGDKITIKVACSGLEEAIGSTIVCNSFPEIKLDTFSKMNTLQLRIHLKDRGETENYYRLVIENERFHHGIRWENGHGKIDSSTTYSYDVDLSGDELLSHEMITTIFGKEINVNPYQVFTNESFRGKERIIHASVSHPHAYERETWVITGDGDTIRYVEKESHRLRVKVLRIDKPLFDYLYTLGIFENQSSMYKEPIQVYSNVEDGLGVVGSCFTREVIMDFPAKSEK</sequence>
<dbReference type="AlphaFoldDB" id="A0A412WZQ8"/>
<evidence type="ECO:0000313" key="2">
    <source>
        <dbReference type="EMBL" id="RHM45437.1"/>
    </source>
</evidence>
<dbReference type="Proteomes" id="UP000283589">
    <property type="component" value="Unassembled WGS sequence"/>
</dbReference>
<accession>A0A412WZQ8</accession>
<dbReference type="Proteomes" id="UP000286038">
    <property type="component" value="Unassembled WGS sequence"/>
</dbReference>
<organism evidence="1 3">
    <name type="scientific">Butyricimonas virosa</name>
    <dbReference type="NCBI Taxonomy" id="544645"/>
    <lineage>
        <taxon>Bacteria</taxon>
        <taxon>Pseudomonadati</taxon>
        <taxon>Bacteroidota</taxon>
        <taxon>Bacteroidia</taxon>
        <taxon>Bacteroidales</taxon>
        <taxon>Odoribacteraceae</taxon>
        <taxon>Butyricimonas</taxon>
    </lineage>
</organism>